<dbReference type="OrthoDB" id="2556847at2759"/>
<name>A0A0D0AYV0_9AGAM</name>
<dbReference type="HOGENOM" id="CLU_038167_0_0_1"/>
<dbReference type="InParanoid" id="A0A0D0AYV0"/>
<gene>
    <name evidence="3" type="ORF">CY34DRAFT_9376</name>
</gene>
<reference evidence="4" key="2">
    <citation type="submission" date="2015-01" db="EMBL/GenBank/DDBJ databases">
        <title>Evolutionary Origins and Diversification of the Mycorrhizal Mutualists.</title>
        <authorList>
            <consortium name="DOE Joint Genome Institute"/>
            <consortium name="Mycorrhizal Genomics Consortium"/>
            <person name="Kohler A."/>
            <person name="Kuo A."/>
            <person name="Nagy L.G."/>
            <person name="Floudas D."/>
            <person name="Copeland A."/>
            <person name="Barry K.W."/>
            <person name="Cichocki N."/>
            <person name="Veneault-Fourrey C."/>
            <person name="LaButti K."/>
            <person name="Lindquist E.A."/>
            <person name="Lipzen A."/>
            <person name="Lundell T."/>
            <person name="Morin E."/>
            <person name="Murat C."/>
            <person name="Riley R."/>
            <person name="Ohm R."/>
            <person name="Sun H."/>
            <person name="Tunlid A."/>
            <person name="Henrissat B."/>
            <person name="Grigoriev I.V."/>
            <person name="Hibbett D.S."/>
            <person name="Martin F."/>
        </authorList>
    </citation>
    <scope>NUCLEOTIDE SEQUENCE [LARGE SCALE GENOMIC DNA]</scope>
    <source>
        <strain evidence="4">UH-Slu-Lm8-n1</strain>
    </source>
</reference>
<dbReference type="InterPro" id="IPR015671">
    <property type="entry name" value="GSCR1_dom"/>
</dbReference>
<feature type="region of interest" description="Disordered" evidence="1">
    <location>
        <begin position="374"/>
        <end position="409"/>
    </location>
</feature>
<protein>
    <recommendedName>
        <fullName evidence="2">GLTSCR protein conserved domain-containing protein</fullName>
    </recommendedName>
</protein>
<sequence>MLNTQSSFSAHSFSLKPVEESSNAATWSLNDPSPQSFSSSSSQDLVTGLSSIHTHIVNGSTSNAASGLVSYLNNRTTEDSCIIRETTEGFASCLAADHAAVLNPDVDSPFVDAVDVVHRLLPYHVLQQPQEDLRIIAERRRAKGKGKAHDVIRDEIEDTKFALECHRRLRKIESRFRRAKMKSGMRPSPDDQGYVLTQAVVEYERAETSSVSTELRNARNELDVSQREKRIAANATLSSFRPTYYPQASQAQYYRTYPYAFTQPYTNTSQGTTNTSFYSTPTSAPSAAPTATSASAAIPVQLPVSSLPALHALGIVPIPAASLPPSDQPQPPAVLRGSTSNGTILSLEINVSLLQSPQVSGLAYLLNTMMSRGATSGQGNASSTTGGQPSSVATSNTAAPPHTDGSPGA</sequence>
<reference evidence="3 4" key="1">
    <citation type="submission" date="2014-04" db="EMBL/GenBank/DDBJ databases">
        <authorList>
            <consortium name="DOE Joint Genome Institute"/>
            <person name="Kuo A."/>
            <person name="Ruytinx J."/>
            <person name="Rineau F."/>
            <person name="Colpaert J."/>
            <person name="Kohler A."/>
            <person name="Nagy L.G."/>
            <person name="Floudas D."/>
            <person name="Copeland A."/>
            <person name="Barry K.W."/>
            <person name="Cichocki N."/>
            <person name="Veneault-Fourrey C."/>
            <person name="LaButti K."/>
            <person name="Lindquist E.A."/>
            <person name="Lipzen A."/>
            <person name="Lundell T."/>
            <person name="Morin E."/>
            <person name="Murat C."/>
            <person name="Sun H."/>
            <person name="Tunlid A."/>
            <person name="Henrissat B."/>
            <person name="Grigoriev I.V."/>
            <person name="Hibbett D.S."/>
            <person name="Martin F."/>
            <person name="Nordberg H.P."/>
            <person name="Cantor M.N."/>
            <person name="Hua S.X."/>
        </authorList>
    </citation>
    <scope>NUCLEOTIDE SEQUENCE [LARGE SCALE GENOMIC DNA]</scope>
    <source>
        <strain evidence="3 4">UH-Slu-Lm8-n1</strain>
    </source>
</reference>
<dbReference type="Pfam" id="PF15249">
    <property type="entry name" value="GLTSCR1"/>
    <property type="match status" value="1"/>
</dbReference>
<dbReference type="Proteomes" id="UP000054485">
    <property type="component" value="Unassembled WGS sequence"/>
</dbReference>
<feature type="domain" description="GLTSCR protein conserved" evidence="2">
    <location>
        <begin position="97"/>
        <end position="210"/>
    </location>
</feature>
<dbReference type="AlphaFoldDB" id="A0A0D0AYV0"/>
<organism evidence="3 4">
    <name type="scientific">Suillus luteus UH-Slu-Lm8-n1</name>
    <dbReference type="NCBI Taxonomy" id="930992"/>
    <lineage>
        <taxon>Eukaryota</taxon>
        <taxon>Fungi</taxon>
        <taxon>Dikarya</taxon>
        <taxon>Basidiomycota</taxon>
        <taxon>Agaricomycotina</taxon>
        <taxon>Agaricomycetes</taxon>
        <taxon>Agaricomycetidae</taxon>
        <taxon>Boletales</taxon>
        <taxon>Suillineae</taxon>
        <taxon>Suillaceae</taxon>
        <taxon>Suillus</taxon>
    </lineage>
</organism>
<accession>A0A0D0AYV0</accession>
<proteinExistence type="predicted"/>
<evidence type="ECO:0000313" key="4">
    <source>
        <dbReference type="Proteomes" id="UP000054485"/>
    </source>
</evidence>
<keyword evidence="4" id="KW-1185">Reference proteome</keyword>
<evidence type="ECO:0000256" key="1">
    <source>
        <dbReference type="SAM" id="MobiDB-lite"/>
    </source>
</evidence>
<evidence type="ECO:0000259" key="2">
    <source>
        <dbReference type="Pfam" id="PF15249"/>
    </source>
</evidence>
<dbReference type="EMBL" id="KN835153">
    <property type="protein sequence ID" value="KIK46921.1"/>
    <property type="molecule type" value="Genomic_DNA"/>
</dbReference>
<dbReference type="STRING" id="930992.A0A0D0AYV0"/>
<feature type="compositionally biased region" description="Polar residues" evidence="1">
    <location>
        <begin position="374"/>
        <end position="398"/>
    </location>
</feature>
<evidence type="ECO:0000313" key="3">
    <source>
        <dbReference type="EMBL" id="KIK46921.1"/>
    </source>
</evidence>